<evidence type="ECO:0000259" key="7">
    <source>
        <dbReference type="Pfam" id="PF17390"/>
    </source>
</evidence>
<dbReference type="PIRSF" id="PIRSF010631">
    <property type="entry name" value="A-rhamnsds"/>
    <property type="match status" value="1"/>
</dbReference>
<dbReference type="GO" id="GO:0030596">
    <property type="term" value="F:alpha-L-rhamnosidase activity"/>
    <property type="evidence" value="ECO:0007669"/>
    <property type="project" value="UniProtKB-EC"/>
</dbReference>
<protein>
    <recommendedName>
        <fullName evidence="2">alpha-L-rhamnosidase</fullName>
        <ecNumber evidence="2">3.2.1.40</ecNumber>
    </recommendedName>
</protein>
<evidence type="ECO:0000259" key="4">
    <source>
        <dbReference type="Pfam" id="PF05592"/>
    </source>
</evidence>
<evidence type="ECO:0000256" key="2">
    <source>
        <dbReference type="ARBA" id="ARBA00012652"/>
    </source>
</evidence>
<feature type="domain" description="Bacterial alpha-L-rhamnosidase N-terminal" evidence="5">
    <location>
        <begin position="143"/>
        <end position="302"/>
    </location>
</feature>
<name>A0A919TVG6_9ACTN</name>
<organism evidence="8 9">
    <name type="scientific">Paractinoplanes tereljensis</name>
    <dbReference type="NCBI Taxonomy" id="571912"/>
    <lineage>
        <taxon>Bacteria</taxon>
        <taxon>Bacillati</taxon>
        <taxon>Actinomycetota</taxon>
        <taxon>Actinomycetes</taxon>
        <taxon>Micromonosporales</taxon>
        <taxon>Micromonosporaceae</taxon>
        <taxon>Paractinoplanes</taxon>
    </lineage>
</organism>
<feature type="domain" description="Alpha-L-rhamnosidase six-hairpin glycosidase" evidence="6">
    <location>
        <begin position="409"/>
        <end position="756"/>
    </location>
</feature>
<sequence length="921" mass="100013">MPELAAPSALRFEHHPAGRPVLGLGTATPRLSWQVTAAPDDYSQARYELAVTRGNTTENHAVGGGEQILVAWPGAPLTARESVSVRVRVGDATTWSEWSEPAVAEAGLLNTSDWTARFVSPRDIAGLEAPAPIVSGAIDLPGEVVQARLYATAHGLYVARINGERVGDEQLAPGWTAYRHRLRYQTHDVTALLHEGHNDLEILLGNGWFRGRLGFQGRRAIYGDRIAALAQLEVTLADGSTHVLNTDGEWTARESRIVADDLYNGQRTDLTRAEGEPTPVDVLDADLSLLVAPDGPPVRITEVVPAQSVTTSPSGKTLVDFGQNVVGWVRLKVRNAGQITVRHAEVLEDGELGVRPLRTADATDTWIVGEEATLEPELTFHGFRYAEVTGVDDLATEDIEAVVVGSDLRRTGWFDSDHELLNKFHDNVVWGMRGNFVDVPTDCPQRDERLGWTGDIQVFSPTASFLFDTAGFLGSWLADLAAEQYKDGSVPYVIPDVIRRPGPATAAWGDAATIVPWVIYQRTGDRDLLERQLPSMRLWVDKMAALAGQNLLWAGGFQFGDWLDPTAPPADPFRAKADPDVIATAHLARSAEVVALAAEVAGDADTTREYAELAAKVRDAFAREYVTPDGRVLSDAATTYALALQWALLPDAEQRRHAGDRLADLVRTAGFRISTGFVGTPLMTDALTDAGYPELAYRLLLQTGCPSWLYPVTMGATTVWERWDSMLPDGSINPGEMTSFNHYALGAVADWLHRRVAGLAPGAPGYQLIEVRPLPGRALTRAAARHLTPYGEAEVAWQREGGELQLDLTVPVGATAVVTLPGQDQTIEVRHGRHHWTLPDPYAQEEQPAAEPSIRQLMDHQPSWDRIVSAAAEAGVAADEAALADRLKPFLDAPATQIVDAATADGFIPGADRFRTLLENA</sequence>
<evidence type="ECO:0000259" key="5">
    <source>
        <dbReference type="Pfam" id="PF08531"/>
    </source>
</evidence>
<evidence type="ECO:0000313" key="8">
    <source>
        <dbReference type="EMBL" id="GIF21937.1"/>
    </source>
</evidence>
<dbReference type="Gene3D" id="2.60.120.260">
    <property type="entry name" value="Galactose-binding domain-like"/>
    <property type="match status" value="2"/>
</dbReference>
<keyword evidence="9" id="KW-1185">Reference proteome</keyword>
<dbReference type="Gene3D" id="2.60.40.10">
    <property type="entry name" value="Immunoglobulins"/>
    <property type="match status" value="1"/>
</dbReference>
<accession>A0A919TVG6</accession>
<dbReference type="PANTHER" id="PTHR33307:SF6">
    <property type="entry name" value="ALPHA-RHAMNOSIDASE (EUROFUNG)-RELATED"/>
    <property type="match status" value="1"/>
</dbReference>
<comment type="caution">
    <text evidence="8">The sequence shown here is derived from an EMBL/GenBank/DDBJ whole genome shotgun (WGS) entry which is preliminary data.</text>
</comment>
<dbReference type="SUPFAM" id="SSF48208">
    <property type="entry name" value="Six-hairpin glycosidases"/>
    <property type="match status" value="1"/>
</dbReference>
<dbReference type="EMBL" id="BOMY01000033">
    <property type="protein sequence ID" value="GIF21937.1"/>
    <property type="molecule type" value="Genomic_DNA"/>
</dbReference>
<dbReference type="Pfam" id="PF25788">
    <property type="entry name" value="Ig_Rha78A_N"/>
    <property type="match status" value="1"/>
</dbReference>
<dbReference type="Gene3D" id="2.60.420.10">
    <property type="entry name" value="Maltose phosphorylase, domain 3"/>
    <property type="match status" value="1"/>
</dbReference>
<dbReference type="EC" id="3.2.1.40" evidence="2"/>
<evidence type="ECO:0000256" key="3">
    <source>
        <dbReference type="ARBA" id="ARBA00022801"/>
    </source>
</evidence>
<dbReference type="InterPro" id="IPR012341">
    <property type="entry name" value="6hp_glycosidase-like_sf"/>
</dbReference>
<dbReference type="Pfam" id="PF05592">
    <property type="entry name" value="Bac_rhamnosid"/>
    <property type="match status" value="1"/>
</dbReference>
<proteinExistence type="predicted"/>
<evidence type="ECO:0000259" key="6">
    <source>
        <dbReference type="Pfam" id="PF17389"/>
    </source>
</evidence>
<dbReference type="InterPro" id="IPR035396">
    <property type="entry name" value="Bac_rhamnosid6H"/>
</dbReference>
<dbReference type="InterPro" id="IPR035398">
    <property type="entry name" value="Bac_rhamnosid_C"/>
</dbReference>
<feature type="domain" description="Alpha-L-rhamnosidase C-terminal" evidence="7">
    <location>
        <begin position="758"/>
        <end position="831"/>
    </location>
</feature>
<dbReference type="InterPro" id="IPR013783">
    <property type="entry name" value="Ig-like_fold"/>
</dbReference>
<dbReference type="InterPro" id="IPR013737">
    <property type="entry name" value="Bac_rhamnosid_N"/>
</dbReference>
<dbReference type="InterPro" id="IPR016007">
    <property type="entry name" value="Alpha_rhamnosid"/>
</dbReference>
<dbReference type="RefSeq" id="WP_203809001.1">
    <property type="nucleotide sequence ID" value="NZ_BOMY01000033.1"/>
</dbReference>
<gene>
    <name evidence="8" type="ORF">Ate02nite_46670</name>
</gene>
<dbReference type="InterPro" id="IPR008902">
    <property type="entry name" value="Rhamnosid_concanavalin"/>
</dbReference>
<dbReference type="InterPro" id="IPR008928">
    <property type="entry name" value="6-hairpin_glycosidase_sf"/>
</dbReference>
<keyword evidence="3" id="KW-0378">Hydrolase</keyword>
<evidence type="ECO:0000256" key="1">
    <source>
        <dbReference type="ARBA" id="ARBA00001445"/>
    </source>
</evidence>
<dbReference type="Pfam" id="PF17390">
    <property type="entry name" value="Bac_rhamnosid_C"/>
    <property type="match status" value="1"/>
</dbReference>
<comment type="catalytic activity">
    <reaction evidence="1">
        <text>Hydrolysis of terminal non-reducing alpha-L-rhamnose residues in alpha-L-rhamnosides.</text>
        <dbReference type="EC" id="3.2.1.40"/>
    </reaction>
</comment>
<dbReference type="Gene3D" id="1.50.10.10">
    <property type="match status" value="1"/>
</dbReference>
<dbReference type="AlphaFoldDB" id="A0A919TVG6"/>
<evidence type="ECO:0000313" key="9">
    <source>
        <dbReference type="Proteomes" id="UP000623608"/>
    </source>
</evidence>
<feature type="domain" description="Alpha-L-rhamnosidase concanavalin-like" evidence="4">
    <location>
        <begin position="312"/>
        <end position="404"/>
    </location>
</feature>
<dbReference type="PANTHER" id="PTHR33307">
    <property type="entry name" value="ALPHA-RHAMNOSIDASE (EUROFUNG)"/>
    <property type="match status" value="1"/>
</dbReference>
<reference evidence="8" key="1">
    <citation type="submission" date="2021-01" db="EMBL/GenBank/DDBJ databases">
        <title>Whole genome shotgun sequence of Actinoplanes tereljensis NBRC 105297.</title>
        <authorList>
            <person name="Komaki H."/>
            <person name="Tamura T."/>
        </authorList>
    </citation>
    <scope>NUCLEOTIDE SEQUENCE</scope>
    <source>
        <strain evidence="8">NBRC 105297</strain>
    </source>
</reference>
<dbReference type="Pfam" id="PF17389">
    <property type="entry name" value="Bac_rhamnosid6H"/>
    <property type="match status" value="1"/>
</dbReference>
<dbReference type="GO" id="GO:0005975">
    <property type="term" value="P:carbohydrate metabolic process"/>
    <property type="evidence" value="ECO:0007669"/>
    <property type="project" value="InterPro"/>
</dbReference>
<dbReference type="Proteomes" id="UP000623608">
    <property type="component" value="Unassembled WGS sequence"/>
</dbReference>
<dbReference type="Pfam" id="PF08531">
    <property type="entry name" value="Bac_rhamnosid_N"/>
    <property type="match status" value="1"/>
</dbReference>